<gene>
    <name evidence="4" type="ORF">NMP03_11485</name>
</gene>
<proteinExistence type="predicted"/>
<dbReference type="Gene3D" id="3.40.30.10">
    <property type="entry name" value="Glutaredoxin"/>
    <property type="match status" value="1"/>
</dbReference>
<dbReference type="Gene3D" id="1.10.40.110">
    <property type="match status" value="1"/>
</dbReference>
<feature type="region of interest" description="Disordered" evidence="1">
    <location>
        <begin position="25"/>
        <end position="56"/>
    </location>
</feature>
<keyword evidence="2" id="KW-0732">Signal</keyword>
<reference evidence="4" key="1">
    <citation type="submission" date="2022-07" db="EMBL/GenBank/DDBJ databases">
        <title>Sphingomonas sp. nov., a novel bacterium isolated from the north slope of the Mount Everest.</title>
        <authorList>
            <person name="Cui X."/>
            <person name="Liu Y."/>
        </authorList>
    </citation>
    <scope>NUCLEOTIDE SEQUENCE</scope>
    <source>
        <strain evidence="4">S5-59</strain>
    </source>
</reference>
<protein>
    <submittedName>
        <fullName evidence="4">DsbA family protein</fullName>
    </submittedName>
</protein>
<evidence type="ECO:0000313" key="4">
    <source>
        <dbReference type="EMBL" id="UUL81818.1"/>
    </source>
</evidence>
<name>A0ABY5L6Y0_9SPHN</name>
<evidence type="ECO:0000313" key="5">
    <source>
        <dbReference type="Proteomes" id="UP001058533"/>
    </source>
</evidence>
<sequence>MRTTLALAALALLAACNGADTSSNTSAPAAPVAAAPAPAGQNWTETVSETPEGGYRMGNPDAAVKLVEYGSRTCPACAAFARDGFDPLTKLVESGKVSFEFRDFLIHGAPDLASAVLGRCGGTAPFFPMLEQMYADQSATLDRLQNLSEAQQQQLQSLPPQDQIAAIAQAAGYVDFVKQRGISDAQAKTCLADTALVDKLVKTTESATEVQGTPSFFINGEKVENAVNWQQVEAALKNAGA</sequence>
<evidence type="ECO:0000259" key="3">
    <source>
        <dbReference type="Pfam" id="PF13462"/>
    </source>
</evidence>
<dbReference type="CDD" id="cd02972">
    <property type="entry name" value="DsbA_family"/>
    <property type="match status" value="1"/>
</dbReference>
<dbReference type="Proteomes" id="UP001058533">
    <property type="component" value="Chromosome"/>
</dbReference>
<feature type="chain" id="PRO_5045189375" evidence="2">
    <location>
        <begin position="20"/>
        <end position="241"/>
    </location>
</feature>
<evidence type="ECO:0000256" key="2">
    <source>
        <dbReference type="SAM" id="SignalP"/>
    </source>
</evidence>
<accession>A0ABY5L6Y0</accession>
<dbReference type="RefSeq" id="WP_256505552.1">
    <property type="nucleotide sequence ID" value="NZ_CP101740.1"/>
</dbReference>
<feature type="compositionally biased region" description="Low complexity" evidence="1">
    <location>
        <begin position="27"/>
        <end position="39"/>
    </location>
</feature>
<dbReference type="Pfam" id="PF13462">
    <property type="entry name" value="Thioredoxin_4"/>
    <property type="match status" value="1"/>
</dbReference>
<evidence type="ECO:0000256" key="1">
    <source>
        <dbReference type="SAM" id="MobiDB-lite"/>
    </source>
</evidence>
<keyword evidence="5" id="KW-1185">Reference proteome</keyword>
<dbReference type="SUPFAM" id="SSF52833">
    <property type="entry name" value="Thioredoxin-like"/>
    <property type="match status" value="1"/>
</dbReference>
<dbReference type="EMBL" id="CP101740">
    <property type="protein sequence ID" value="UUL81818.1"/>
    <property type="molecule type" value="Genomic_DNA"/>
</dbReference>
<dbReference type="InterPro" id="IPR036249">
    <property type="entry name" value="Thioredoxin-like_sf"/>
</dbReference>
<dbReference type="InterPro" id="IPR012336">
    <property type="entry name" value="Thioredoxin-like_fold"/>
</dbReference>
<feature type="domain" description="Thioredoxin-like fold" evidence="3">
    <location>
        <begin position="53"/>
        <end position="237"/>
    </location>
</feature>
<organism evidence="4 5">
    <name type="scientific">Sphingomonas qomolangmaensis</name>
    <dbReference type="NCBI Taxonomy" id="2918765"/>
    <lineage>
        <taxon>Bacteria</taxon>
        <taxon>Pseudomonadati</taxon>
        <taxon>Pseudomonadota</taxon>
        <taxon>Alphaproteobacteria</taxon>
        <taxon>Sphingomonadales</taxon>
        <taxon>Sphingomonadaceae</taxon>
        <taxon>Sphingomonas</taxon>
    </lineage>
</organism>
<dbReference type="PROSITE" id="PS51257">
    <property type="entry name" value="PROKAR_LIPOPROTEIN"/>
    <property type="match status" value="1"/>
</dbReference>
<feature type="signal peptide" evidence="2">
    <location>
        <begin position="1"/>
        <end position="19"/>
    </location>
</feature>